<feature type="binding site" evidence="7">
    <location>
        <position position="129"/>
    </location>
    <ligand>
        <name>substrate</name>
    </ligand>
</feature>
<evidence type="ECO:0000313" key="10">
    <source>
        <dbReference type="Proteomes" id="UP001216390"/>
    </source>
</evidence>
<dbReference type="InterPro" id="IPR000623">
    <property type="entry name" value="Shikimate_kinase/TSH1"/>
</dbReference>
<comment type="cofactor">
    <cofactor evidence="7">
        <name>Mg(2+)</name>
        <dbReference type="ChEBI" id="CHEBI:18420"/>
    </cofactor>
    <text evidence="7">Binds 1 Mg(2+) ion per subunit.</text>
</comment>
<gene>
    <name evidence="7" type="primary">aroK</name>
    <name evidence="9" type="ORF">PO878_05835</name>
</gene>
<dbReference type="Gene3D" id="3.40.50.300">
    <property type="entry name" value="P-loop containing nucleotide triphosphate hydrolases"/>
    <property type="match status" value="1"/>
</dbReference>
<dbReference type="GO" id="GO:0000287">
    <property type="term" value="F:magnesium ion binding"/>
    <property type="evidence" value="ECO:0007669"/>
    <property type="project" value="UniProtKB-UniRule"/>
</dbReference>
<dbReference type="PRINTS" id="PR01100">
    <property type="entry name" value="SHIKIMTKNASE"/>
</dbReference>
<dbReference type="Proteomes" id="UP001216390">
    <property type="component" value="Chromosome"/>
</dbReference>
<dbReference type="GO" id="GO:0005524">
    <property type="term" value="F:ATP binding"/>
    <property type="evidence" value="ECO:0007669"/>
    <property type="project" value="UniProtKB-UniRule"/>
</dbReference>
<dbReference type="EMBL" id="CP116942">
    <property type="protein sequence ID" value="WCO68246.1"/>
    <property type="molecule type" value="Genomic_DNA"/>
</dbReference>
<dbReference type="InterPro" id="IPR031322">
    <property type="entry name" value="Shikimate/glucono_kinase"/>
</dbReference>
<proteinExistence type="inferred from homology"/>
<dbReference type="GO" id="GO:0009423">
    <property type="term" value="P:chorismate biosynthetic process"/>
    <property type="evidence" value="ECO:0007669"/>
    <property type="project" value="UniProtKB-UniRule"/>
</dbReference>
<dbReference type="Pfam" id="PF01202">
    <property type="entry name" value="SKI"/>
    <property type="match status" value="1"/>
</dbReference>
<sequence>MAVGKSTVGRALAGRWGRPFVDTDDAIEAATGRTVRELWEAGGEDAYRPQERQAVLDALVATDPVVLAVPGGVAVDDDMASAVARDDVTTVYLRATAGTLAARVGDGDDHRPLLGDDPATALTHLLDERDGTYLALADHVVEVDARTPEQVEDAVRRALTGGGEPLRVALPPRPPAAPDPRDGSG</sequence>
<comment type="function">
    <text evidence="7">Catalyzes the specific phosphorylation of the 3-hydroxyl group of shikimic acid using ATP as a cosubstrate.</text>
</comment>
<accession>A0AAE9YI39</accession>
<dbReference type="GO" id="GO:0008652">
    <property type="term" value="P:amino acid biosynthetic process"/>
    <property type="evidence" value="ECO:0007669"/>
    <property type="project" value="UniProtKB-KW"/>
</dbReference>
<feature type="region of interest" description="Disordered" evidence="8">
    <location>
        <begin position="160"/>
        <end position="185"/>
    </location>
</feature>
<dbReference type="AlphaFoldDB" id="A0AAE9YI39"/>
<protein>
    <recommendedName>
        <fullName evidence="7">Shikimate kinase</fullName>
        <shortName evidence="7">SK</shortName>
        <ecNumber evidence="7">2.7.1.71</ecNumber>
    </recommendedName>
</protein>
<feature type="binding site" evidence="7">
    <location>
        <position position="6"/>
    </location>
    <ligand>
        <name>Mg(2+)</name>
        <dbReference type="ChEBI" id="CHEBI:18420"/>
    </ligand>
</feature>
<comment type="pathway">
    <text evidence="7">Metabolic intermediate biosynthesis; chorismate biosynthesis; chorismate from D-erythrose 4-phosphate and phosphoenolpyruvate: step 5/7.</text>
</comment>
<dbReference type="GO" id="GO:0005829">
    <property type="term" value="C:cytosol"/>
    <property type="evidence" value="ECO:0007669"/>
    <property type="project" value="TreeGrafter"/>
</dbReference>
<keyword evidence="2 7" id="KW-0808">Transferase</keyword>
<keyword evidence="10" id="KW-1185">Reference proteome</keyword>
<evidence type="ECO:0000256" key="3">
    <source>
        <dbReference type="ARBA" id="ARBA00022741"/>
    </source>
</evidence>
<comment type="subunit">
    <text evidence="7">Monomer.</text>
</comment>
<feature type="binding site" evidence="7">
    <location>
        <position position="71"/>
    </location>
    <ligand>
        <name>substrate</name>
    </ligand>
</feature>
<dbReference type="SUPFAM" id="SSF52540">
    <property type="entry name" value="P-loop containing nucleoside triphosphate hydrolases"/>
    <property type="match status" value="1"/>
</dbReference>
<feature type="binding site" evidence="7">
    <location>
        <position position="111"/>
    </location>
    <ligand>
        <name>ATP</name>
        <dbReference type="ChEBI" id="CHEBI:30616"/>
    </ligand>
</feature>
<dbReference type="GO" id="GO:0004765">
    <property type="term" value="F:shikimate kinase activity"/>
    <property type="evidence" value="ECO:0007669"/>
    <property type="project" value="UniProtKB-UniRule"/>
</dbReference>
<keyword evidence="1 7" id="KW-0028">Amino-acid biosynthesis</keyword>
<dbReference type="EC" id="2.7.1.71" evidence="7"/>
<evidence type="ECO:0000256" key="6">
    <source>
        <dbReference type="ARBA" id="ARBA00023141"/>
    </source>
</evidence>
<dbReference type="InterPro" id="IPR027417">
    <property type="entry name" value="P-loop_NTPase"/>
</dbReference>
<reference evidence="9" key="1">
    <citation type="submission" date="2023-01" db="EMBL/GenBank/DDBJ databases">
        <title>The diversity of Class Acidimicrobiia in South China Sea sediment environments and the proposal of Iamia marina sp. nov., a novel species of the genus Iamia.</title>
        <authorList>
            <person name="He Y."/>
            <person name="Tian X."/>
        </authorList>
    </citation>
    <scope>NUCLEOTIDE SEQUENCE</scope>
    <source>
        <strain evidence="9">DSM 19957</strain>
    </source>
</reference>
<comment type="catalytic activity">
    <reaction evidence="7">
        <text>shikimate + ATP = 3-phosphoshikimate + ADP + H(+)</text>
        <dbReference type="Rhea" id="RHEA:13121"/>
        <dbReference type="ChEBI" id="CHEBI:15378"/>
        <dbReference type="ChEBI" id="CHEBI:30616"/>
        <dbReference type="ChEBI" id="CHEBI:36208"/>
        <dbReference type="ChEBI" id="CHEBI:145989"/>
        <dbReference type="ChEBI" id="CHEBI:456216"/>
        <dbReference type="EC" id="2.7.1.71"/>
    </reaction>
</comment>
<dbReference type="RefSeq" id="WP_272737763.1">
    <property type="nucleotide sequence ID" value="NZ_CP116942.1"/>
</dbReference>
<feature type="binding site" evidence="7">
    <location>
        <begin position="2"/>
        <end position="7"/>
    </location>
    <ligand>
        <name>ATP</name>
        <dbReference type="ChEBI" id="CHEBI:30616"/>
    </ligand>
</feature>
<evidence type="ECO:0000256" key="8">
    <source>
        <dbReference type="SAM" id="MobiDB-lite"/>
    </source>
</evidence>
<feature type="binding site" evidence="7">
    <location>
        <position position="24"/>
    </location>
    <ligand>
        <name>substrate</name>
    </ligand>
</feature>
<evidence type="ECO:0000313" key="9">
    <source>
        <dbReference type="EMBL" id="WCO68246.1"/>
    </source>
</evidence>
<dbReference type="KEGG" id="ima:PO878_05835"/>
<feature type="binding site" evidence="7">
    <location>
        <position position="48"/>
    </location>
    <ligand>
        <name>substrate</name>
    </ligand>
</feature>
<keyword evidence="7" id="KW-0460">Magnesium</keyword>
<evidence type="ECO:0000256" key="2">
    <source>
        <dbReference type="ARBA" id="ARBA00022679"/>
    </source>
</evidence>
<dbReference type="GO" id="GO:0009073">
    <property type="term" value="P:aromatic amino acid family biosynthetic process"/>
    <property type="evidence" value="ECO:0007669"/>
    <property type="project" value="UniProtKB-KW"/>
</dbReference>
<comment type="subcellular location">
    <subcellularLocation>
        <location evidence="7">Cytoplasm</location>
    </subcellularLocation>
</comment>
<dbReference type="PANTHER" id="PTHR21087:SF16">
    <property type="entry name" value="SHIKIMATE KINASE 1, CHLOROPLASTIC"/>
    <property type="match status" value="1"/>
</dbReference>
<keyword evidence="6 7" id="KW-0057">Aromatic amino acid biosynthesis</keyword>
<keyword evidence="4 7" id="KW-0418">Kinase</keyword>
<keyword evidence="5 7" id="KW-0067">ATP-binding</keyword>
<keyword evidence="7" id="KW-0479">Metal-binding</keyword>
<keyword evidence="3 7" id="KW-0547">Nucleotide-binding</keyword>
<dbReference type="CDD" id="cd00464">
    <property type="entry name" value="SK"/>
    <property type="match status" value="1"/>
</dbReference>
<dbReference type="PANTHER" id="PTHR21087">
    <property type="entry name" value="SHIKIMATE KINASE"/>
    <property type="match status" value="1"/>
</dbReference>
<organism evidence="9 10">
    <name type="scientific">Iamia majanohamensis</name>
    <dbReference type="NCBI Taxonomy" id="467976"/>
    <lineage>
        <taxon>Bacteria</taxon>
        <taxon>Bacillati</taxon>
        <taxon>Actinomycetota</taxon>
        <taxon>Acidimicrobiia</taxon>
        <taxon>Acidimicrobiales</taxon>
        <taxon>Iamiaceae</taxon>
        <taxon>Iamia</taxon>
    </lineage>
</organism>
<dbReference type="HAMAP" id="MF_00109">
    <property type="entry name" value="Shikimate_kinase"/>
    <property type="match status" value="1"/>
</dbReference>
<evidence type="ECO:0000256" key="4">
    <source>
        <dbReference type="ARBA" id="ARBA00022777"/>
    </source>
</evidence>
<evidence type="ECO:0000256" key="7">
    <source>
        <dbReference type="HAMAP-Rule" id="MF_00109"/>
    </source>
</evidence>
<feature type="binding site" evidence="7">
    <location>
        <position position="146"/>
    </location>
    <ligand>
        <name>ATP</name>
        <dbReference type="ChEBI" id="CHEBI:30616"/>
    </ligand>
</feature>
<evidence type="ECO:0000256" key="5">
    <source>
        <dbReference type="ARBA" id="ARBA00022840"/>
    </source>
</evidence>
<keyword evidence="7" id="KW-0963">Cytoplasm</keyword>
<evidence type="ECO:0000256" key="1">
    <source>
        <dbReference type="ARBA" id="ARBA00022605"/>
    </source>
</evidence>
<comment type="similarity">
    <text evidence="7">Belongs to the shikimate kinase family.</text>
</comment>
<name>A0AAE9YI39_9ACTN</name>